<comment type="caution">
    <text evidence="1">The sequence shown here is derived from an EMBL/GenBank/DDBJ whole genome shotgun (WGS) entry which is preliminary data.</text>
</comment>
<dbReference type="AlphaFoldDB" id="A0AAW1HM32"/>
<dbReference type="CDD" id="cd07067">
    <property type="entry name" value="HP_PGM_like"/>
    <property type="match status" value="1"/>
</dbReference>
<keyword evidence="2" id="KW-1185">Reference proteome</keyword>
<dbReference type="EMBL" id="JBDFQZ010000011">
    <property type="protein sequence ID" value="KAK9677454.1"/>
    <property type="molecule type" value="Genomic_DNA"/>
</dbReference>
<dbReference type="PANTHER" id="PTHR47821:SF2">
    <property type="entry name" value="PHOSPHOGLYCERATE MUTASE FAMILY PROTEIN"/>
    <property type="match status" value="1"/>
</dbReference>
<gene>
    <name evidence="1" type="ORF">RND81_11G144100</name>
</gene>
<name>A0AAW1HM32_SAPOF</name>
<evidence type="ECO:0000313" key="2">
    <source>
        <dbReference type="Proteomes" id="UP001443914"/>
    </source>
</evidence>
<dbReference type="SMART" id="SM00855">
    <property type="entry name" value="PGAM"/>
    <property type="match status" value="1"/>
</dbReference>
<dbReference type="Pfam" id="PF00300">
    <property type="entry name" value="His_Phos_1"/>
    <property type="match status" value="1"/>
</dbReference>
<dbReference type="PANTHER" id="PTHR47821">
    <property type="entry name" value="PHOSPHOGLYCERATE MUTASE FAMILY PROTEIN"/>
    <property type="match status" value="1"/>
</dbReference>
<organism evidence="1 2">
    <name type="scientific">Saponaria officinalis</name>
    <name type="common">Common soapwort</name>
    <name type="synonym">Lychnis saponaria</name>
    <dbReference type="NCBI Taxonomy" id="3572"/>
    <lineage>
        <taxon>Eukaryota</taxon>
        <taxon>Viridiplantae</taxon>
        <taxon>Streptophyta</taxon>
        <taxon>Embryophyta</taxon>
        <taxon>Tracheophyta</taxon>
        <taxon>Spermatophyta</taxon>
        <taxon>Magnoliopsida</taxon>
        <taxon>eudicotyledons</taxon>
        <taxon>Gunneridae</taxon>
        <taxon>Pentapetalae</taxon>
        <taxon>Caryophyllales</taxon>
        <taxon>Caryophyllaceae</taxon>
        <taxon>Caryophylleae</taxon>
        <taxon>Saponaria</taxon>
    </lineage>
</organism>
<protein>
    <submittedName>
        <fullName evidence="1">Uncharacterized protein</fullName>
    </submittedName>
</protein>
<sequence length="227" mass="25199">MAATSSSLRNKYWIVRHGKSIPNEQGLIVSSLENGILPEYQLGSEGVTQAQLAGEKFLKELKDANIALENVRICYSPFSRTVHTAREIASALNIPFEGPQCKAFEDVRERYFGPSYELSSYELYSEIWDLDEKDPFQPPEGGESVANVVSRLTNAMEQMETLYDGCAVLIVSHGDPLQMLQTILSAAKEQEESSVTFASRIAAVKVHSVLSKHRNFALETGELRAVI</sequence>
<dbReference type="Gene3D" id="3.40.50.1240">
    <property type="entry name" value="Phosphoglycerate mutase-like"/>
    <property type="match status" value="1"/>
</dbReference>
<evidence type="ECO:0000313" key="1">
    <source>
        <dbReference type="EMBL" id="KAK9677454.1"/>
    </source>
</evidence>
<dbReference type="InterPro" id="IPR013078">
    <property type="entry name" value="His_Pase_superF_clade-1"/>
</dbReference>
<dbReference type="SUPFAM" id="SSF53254">
    <property type="entry name" value="Phosphoglycerate mutase-like"/>
    <property type="match status" value="1"/>
</dbReference>
<dbReference type="Proteomes" id="UP001443914">
    <property type="component" value="Unassembled WGS sequence"/>
</dbReference>
<proteinExistence type="predicted"/>
<dbReference type="InterPro" id="IPR029033">
    <property type="entry name" value="His_PPase_superfam"/>
</dbReference>
<reference evidence="1" key="1">
    <citation type="submission" date="2024-03" db="EMBL/GenBank/DDBJ databases">
        <title>WGS assembly of Saponaria officinalis var. Norfolk2.</title>
        <authorList>
            <person name="Jenkins J."/>
            <person name="Shu S."/>
            <person name="Grimwood J."/>
            <person name="Barry K."/>
            <person name="Goodstein D."/>
            <person name="Schmutz J."/>
            <person name="Leebens-Mack J."/>
            <person name="Osbourn A."/>
        </authorList>
    </citation>
    <scope>NUCLEOTIDE SEQUENCE [LARGE SCALE GENOMIC DNA]</scope>
    <source>
        <strain evidence="1">JIC</strain>
    </source>
</reference>
<accession>A0AAW1HM32</accession>